<accession>A0A4P8XQ55</accession>
<gene>
    <name evidence="1" type="ORF">E6C60_3948</name>
</gene>
<protein>
    <submittedName>
        <fullName evidence="1">Uncharacterized protein</fullName>
    </submittedName>
</protein>
<dbReference type="KEGG" id="palo:E6C60_3948"/>
<evidence type="ECO:0000313" key="2">
    <source>
        <dbReference type="Proteomes" id="UP000300879"/>
    </source>
</evidence>
<proteinExistence type="predicted"/>
<evidence type="ECO:0000313" key="1">
    <source>
        <dbReference type="EMBL" id="QCT04653.1"/>
    </source>
</evidence>
<keyword evidence="2" id="KW-1185">Reference proteome</keyword>
<name>A0A4P8XQ55_9BACL</name>
<dbReference type="Proteomes" id="UP000300879">
    <property type="component" value="Chromosome"/>
</dbReference>
<dbReference type="EMBL" id="CP040396">
    <property type="protein sequence ID" value="QCT04653.1"/>
    <property type="molecule type" value="Genomic_DNA"/>
</dbReference>
<organism evidence="1 2">
    <name type="scientific">Paenibacillus algicola</name>
    <dbReference type="NCBI Taxonomy" id="2565926"/>
    <lineage>
        <taxon>Bacteria</taxon>
        <taxon>Bacillati</taxon>
        <taxon>Bacillota</taxon>
        <taxon>Bacilli</taxon>
        <taxon>Bacillales</taxon>
        <taxon>Paenibacillaceae</taxon>
        <taxon>Paenibacillus</taxon>
    </lineage>
</organism>
<dbReference type="AlphaFoldDB" id="A0A4P8XQ55"/>
<reference evidence="1 2" key="1">
    <citation type="submission" date="2019-05" db="EMBL/GenBank/DDBJ databases">
        <authorList>
            <person name="Chen C."/>
        </authorList>
    </citation>
    <scope>NUCLEOTIDE SEQUENCE [LARGE SCALE GENOMIC DNA]</scope>
    <source>
        <strain evidence="1 2">HB172198</strain>
    </source>
</reference>
<sequence>MLLGQAFTGQAELCQDAAAYRNNFKEHPHLHLKPEQP</sequence>